<dbReference type="EMBL" id="FUGD01000043">
    <property type="protein sequence ID" value="SJM36367.1"/>
    <property type="molecule type" value="Genomic_DNA"/>
</dbReference>
<keyword evidence="1" id="KW-1133">Transmembrane helix</keyword>
<dbReference type="RefSeq" id="WP_077447778.1">
    <property type="nucleotide sequence ID" value="NZ_FUGD01000043.1"/>
</dbReference>
<evidence type="ECO:0000256" key="1">
    <source>
        <dbReference type="SAM" id="Phobius"/>
    </source>
</evidence>
<reference evidence="3" key="1">
    <citation type="submission" date="2017-02" db="EMBL/GenBank/DDBJ databases">
        <authorList>
            <person name="Mornico D."/>
        </authorList>
    </citation>
    <scope>NUCLEOTIDE SEQUENCE [LARGE SCALE GENOMIC DNA]</scope>
</reference>
<keyword evidence="1" id="KW-0472">Membrane</keyword>
<accession>A0A1R4ECZ1</accession>
<proteinExistence type="predicted"/>
<feature type="transmembrane region" description="Helical" evidence="1">
    <location>
        <begin position="6"/>
        <end position="24"/>
    </location>
</feature>
<protein>
    <submittedName>
        <fullName evidence="2">Uncharacterized protein</fullName>
    </submittedName>
</protein>
<dbReference type="STRING" id="1945520.A1019T_00328"/>
<name>A0A1R4ECZ1_9GAMM</name>
<gene>
    <name evidence="2" type="ORF">A1019T_00328</name>
</gene>
<dbReference type="AlphaFoldDB" id="A0A1R4ECZ1"/>
<sequence>MIYEFIATITAGFGMAGIALIIRHLTKFAGKQAPKWLIPIFAGIGMLGFQIHQEYNWQQQQIDRLPEQVKVVKTVEGQVWYRPWSYLKPQVIRFMAVEAGKPIAAGITPATEDIRRSNIYLFERRMSTKIIPQLVNCSQPAITSVTSKDALSAASFKQLQWQPLAADDEIIKAVCQL</sequence>
<evidence type="ECO:0000313" key="3">
    <source>
        <dbReference type="Proteomes" id="UP000188169"/>
    </source>
</evidence>
<dbReference type="Proteomes" id="UP000188169">
    <property type="component" value="Unassembled WGS sequence"/>
</dbReference>
<dbReference type="OrthoDB" id="8601734at2"/>
<evidence type="ECO:0000313" key="2">
    <source>
        <dbReference type="EMBL" id="SJM36367.1"/>
    </source>
</evidence>
<keyword evidence="1" id="KW-0812">Transmembrane</keyword>
<keyword evidence="3" id="KW-1185">Reference proteome</keyword>
<organism evidence="2 3">
    <name type="scientific">Psychrobacter pasteurii</name>
    <dbReference type="NCBI Taxonomy" id="1945520"/>
    <lineage>
        <taxon>Bacteria</taxon>
        <taxon>Pseudomonadati</taxon>
        <taxon>Pseudomonadota</taxon>
        <taxon>Gammaproteobacteria</taxon>
        <taxon>Moraxellales</taxon>
        <taxon>Moraxellaceae</taxon>
        <taxon>Psychrobacter</taxon>
    </lineage>
</organism>